<dbReference type="SUPFAM" id="SSF52833">
    <property type="entry name" value="Thioredoxin-like"/>
    <property type="match status" value="1"/>
</dbReference>
<proteinExistence type="predicted"/>
<dbReference type="Gene3D" id="3.40.30.10">
    <property type="entry name" value="Glutaredoxin"/>
    <property type="match status" value="1"/>
</dbReference>
<evidence type="ECO:0000313" key="1">
    <source>
        <dbReference type="EMBL" id="MBB6480551.1"/>
    </source>
</evidence>
<organism evidence="1 2">
    <name type="scientific">Spirochaeta isovalerica</name>
    <dbReference type="NCBI Taxonomy" id="150"/>
    <lineage>
        <taxon>Bacteria</taxon>
        <taxon>Pseudomonadati</taxon>
        <taxon>Spirochaetota</taxon>
        <taxon>Spirochaetia</taxon>
        <taxon>Spirochaetales</taxon>
        <taxon>Spirochaetaceae</taxon>
        <taxon>Spirochaeta</taxon>
    </lineage>
</organism>
<protein>
    <recommendedName>
        <fullName evidence="3">Thioredoxin domain-containing protein</fullName>
    </recommendedName>
</protein>
<evidence type="ECO:0000313" key="2">
    <source>
        <dbReference type="Proteomes" id="UP000587760"/>
    </source>
</evidence>
<reference evidence="1 2" key="1">
    <citation type="submission" date="2020-08" db="EMBL/GenBank/DDBJ databases">
        <title>Genomic Encyclopedia of Type Strains, Phase IV (KMG-IV): sequencing the most valuable type-strain genomes for metagenomic binning, comparative biology and taxonomic classification.</title>
        <authorList>
            <person name="Goeker M."/>
        </authorList>
    </citation>
    <scope>NUCLEOTIDE SEQUENCE [LARGE SCALE GENOMIC DNA]</scope>
    <source>
        <strain evidence="1 2">DSM 2461</strain>
    </source>
</reference>
<gene>
    <name evidence="1" type="ORF">HNR50_002214</name>
</gene>
<accession>A0A841RB18</accession>
<dbReference type="AlphaFoldDB" id="A0A841RB18"/>
<dbReference type="EMBL" id="JACHGJ010000003">
    <property type="protein sequence ID" value="MBB6480551.1"/>
    <property type="molecule type" value="Genomic_DNA"/>
</dbReference>
<keyword evidence="2" id="KW-1185">Reference proteome</keyword>
<dbReference type="InterPro" id="IPR036249">
    <property type="entry name" value="Thioredoxin-like_sf"/>
</dbReference>
<name>A0A841RB18_9SPIO</name>
<evidence type="ECO:0008006" key="3">
    <source>
        <dbReference type="Google" id="ProtNLM"/>
    </source>
</evidence>
<dbReference type="Proteomes" id="UP000587760">
    <property type="component" value="Unassembled WGS sequence"/>
</dbReference>
<comment type="caution">
    <text evidence="1">The sequence shown here is derived from an EMBL/GenBank/DDBJ whole genome shotgun (WGS) entry which is preliminary data.</text>
</comment>
<dbReference type="RefSeq" id="WP_184746810.1">
    <property type="nucleotide sequence ID" value="NZ_JACHGJ010000003.1"/>
</dbReference>
<sequence>MTEITDAQAMSLIQNREIPAQLISSGKFVAVVLTQDWCPQWLFMKRWLAEMEKEGVKVYYLSYNRKPYFHDFMNVKESIFNNDQVPYVRYYVNGEFAGDSNYVGRELFLSNFRQGAEL</sequence>